<dbReference type="GO" id="GO:0042026">
    <property type="term" value="P:protein refolding"/>
    <property type="evidence" value="ECO:0007669"/>
    <property type="project" value="TreeGrafter"/>
</dbReference>
<feature type="compositionally biased region" description="Low complexity" evidence="1">
    <location>
        <begin position="139"/>
        <end position="158"/>
    </location>
</feature>
<evidence type="ECO:0000313" key="3">
    <source>
        <dbReference type="EMBL" id="SZX59653.1"/>
    </source>
</evidence>
<protein>
    <recommendedName>
        <fullName evidence="2">J domain-containing protein</fullName>
    </recommendedName>
</protein>
<dbReference type="EMBL" id="FNXT01000013">
    <property type="protein sequence ID" value="SZX59653.1"/>
    <property type="molecule type" value="Genomic_DNA"/>
</dbReference>
<evidence type="ECO:0000313" key="4">
    <source>
        <dbReference type="Proteomes" id="UP000256970"/>
    </source>
</evidence>
<dbReference type="PANTHER" id="PTHR43096">
    <property type="entry name" value="DNAJ HOMOLOG 1, MITOCHONDRIAL-RELATED"/>
    <property type="match status" value="1"/>
</dbReference>
<feature type="region of interest" description="Disordered" evidence="1">
    <location>
        <begin position="139"/>
        <end position="216"/>
    </location>
</feature>
<feature type="compositionally biased region" description="Basic residues" evidence="1">
    <location>
        <begin position="170"/>
        <end position="183"/>
    </location>
</feature>
<evidence type="ECO:0000256" key="1">
    <source>
        <dbReference type="SAM" id="MobiDB-lite"/>
    </source>
</evidence>
<dbReference type="Gene3D" id="1.10.287.110">
    <property type="entry name" value="DnaJ domain"/>
    <property type="match status" value="1"/>
</dbReference>
<evidence type="ECO:0000259" key="2">
    <source>
        <dbReference type="PROSITE" id="PS50076"/>
    </source>
</evidence>
<dbReference type="Proteomes" id="UP000256970">
    <property type="component" value="Unassembled WGS sequence"/>
</dbReference>
<organism evidence="3 4">
    <name type="scientific">Tetradesmus obliquus</name>
    <name type="common">Green alga</name>
    <name type="synonym">Acutodesmus obliquus</name>
    <dbReference type="NCBI Taxonomy" id="3088"/>
    <lineage>
        <taxon>Eukaryota</taxon>
        <taxon>Viridiplantae</taxon>
        <taxon>Chlorophyta</taxon>
        <taxon>core chlorophytes</taxon>
        <taxon>Chlorophyceae</taxon>
        <taxon>CS clade</taxon>
        <taxon>Sphaeropleales</taxon>
        <taxon>Scenedesmaceae</taxon>
        <taxon>Tetradesmus</taxon>
    </lineage>
</organism>
<dbReference type="STRING" id="3088.A0A383V3Y0"/>
<proteinExistence type="predicted"/>
<dbReference type="PRINTS" id="PR00625">
    <property type="entry name" value="JDOMAIN"/>
</dbReference>
<dbReference type="Pfam" id="PF00226">
    <property type="entry name" value="DnaJ"/>
    <property type="match status" value="1"/>
</dbReference>
<dbReference type="PROSITE" id="PS50076">
    <property type="entry name" value="DNAJ_2"/>
    <property type="match status" value="1"/>
</dbReference>
<sequence length="275" mass="29395">MQALSSRSRCGLSCSAARRPGRTIVKVSANLCPYSTLGVQANASDKEIKSAYRQLVLQYHPDVNSGQSSKFMTIQQAYELLTGRSRQDPNGNTSRRSDQAFHDWYWSFMQKRRWGGYKKNSQAAAAAAAAAADAAADAATSGSSSSSSSSSGTSTNAAPQSTLHSQLAGLRHRAAIRARKQQVRKASGSDDEASGPAQDRHPGAPSSGMEYDSTEMSDGCNMASGITDWQAAEAAHAAAASKRRFTASESHKQQVMQQLGDLHRMAAASQERGMW</sequence>
<dbReference type="GO" id="GO:0051082">
    <property type="term" value="F:unfolded protein binding"/>
    <property type="evidence" value="ECO:0007669"/>
    <property type="project" value="TreeGrafter"/>
</dbReference>
<dbReference type="InterPro" id="IPR036869">
    <property type="entry name" value="J_dom_sf"/>
</dbReference>
<gene>
    <name evidence="3" type="ORF">BQ4739_LOCUS255</name>
</gene>
<dbReference type="GO" id="GO:0005737">
    <property type="term" value="C:cytoplasm"/>
    <property type="evidence" value="ECO:0007669"/>
    <property type="project" value="TreeGrafter"/>
</dbReference>
<dbReference type="SMART" id="SM00271">
    <property type="entry name" value="DnaJ"/>
    <property type="match status" value="1"/>
</dbReference>
<dbReference type="SUPFAM" id="SSF46565">
    <property type="entry name" value="Chaperone J-domain"/>
    <property type="match status" value="1"/>
</dbReference>
<reference evidence="3 4" key="1">
    <citation type="submission" date="2016-10" db="EMBL/GenBank/DDBJ databases">
        <authorList>
            <person name="Cai Z."/>
        </authorList>
    </citation>
    <scope>NUCLEOTIDE SEQUENCE [LARGE SCALE GENOMIC DNA]</scope>
</reference>
<accession>A0A383V3Y0</accession>
<keyword evidence="4" id="KW-1185">Reference proteome</keyword>
<dbReference type="PANTHER" id="PTHR43096:SF58">
    <property type="entry name" value="CHAPERONE DNAJ-DOMAIN SUPERFAMILY PROTEIN"/>
    <property type="match status" value="1"/>
</dbReference>
<dbReference type="CDD" id="cd06257">
    <property type="entry name" value="DnaJ"/>
    <property type="match status" value="1"/>
</dbReference>
<dbReference type="InterPro" id="IPR001623">
    <property type="entry name" value="DnaJ_domain"/>
</dbReference>
<feature type="domain" description="J" evidence="2">
    <location>
        <begin position="32"/>
        <end position="106"/>
    </location>
</feature>
<name>A0A383V3Y0_TETOB</name>
<dbReference type="AlphaFoldDB" id="A0A383V3Y0"/>